<dbReference type="Gene3D" id="2.130.10.130">
    <property type="entry name" value="Integrin alpha, N-terminal"/>
    <property type="match status" value="1"/>
</dbReference>
<name>A0A6C0NZ45_9BACL</name>
<dbReference type="AlphaFoldDB" id="A0A6C0NZ45"/>
<dbReference type="SUPFAM" id="SSF69318">
    <property type="entry name" value="Integrin alpha N-terminal domain"/>
    <property type="match status" value="1"/>
</dbReference>
<proteinExistence type="predicted"/>
<dbReference type="PROSITE" id="PS51257">
    <property type="entry name" value="PROKAR_LIPOPROTEIN"/>
    <property type="match status" value="1"/>
</dbReference>
<gene>
    <name evidence="1" type="ORF">GZH47_11935</name>
</gene>
<dbReference type="KEGG" id="prz:GZH47_11935"/>
<dbReference type="RefSeq" id="WP_162640286.1">
    <property type="nucleotide sequence ID" value="NZ_CP048286.1"/>
</dbReference>
<dbReference type="Proteomes" id="UP000479114">
    <property type="component" value="Chromosome"/>
</dbReference>
<dbReference type="EMBL" id="CP048286">
    <property type="protein sequence ID" value="QHW31479.1"/>
    <property type="molecule type" value="Genomic_DNA"/>
</dbReference>
<dbReference type="InterPro" id="IPR028994">
    <property type="entry name" value="Integrin_alpha_N"/>
</dbReference>
<sequence length="462" mass="49841">MRLRRAYIRAALLLAGLLGLLATAGCRYTTTPADLLMTPKSTPGNAALAAALDSILPVRAKLSVVTHESSNSSILQMDGDGDGKPEAYVVFADENGTQHVMVLEQAGAGWQQRFTFAESSAYGVDVLRVADLDRDGTPELLIGWNQFGEPQHILTLYHLFTGTKHTTIPKPIAELPYDIMGIGDGNGDGSPEIGLILLQRIKMAASIGMYQFHGDGVSKVASALLDGSVNAYIQAKLGRIAPGKFGVVTDATIGANSSTSTMMAWEGGKLIQIYPPQSSDDNVQTNANAVLSGDTNGDGILEVHVLREAPGQSEGVPYSDLLWIEEYRQWNGVDRFAVVGSRYADYDGDYAIQIPVTWSGYTFRRPSDGGRGDIALDAYDGATGVQKEILTVRTVPIADWGGREGKLRDADSRYLELGRGDGLVYYAVWHDKLSEDVDAQTSVQGIFPPDEDAMKHLFKLLP</sequence>
<evidence type="ECO:0000313" key="1">
    <source>
        <dbReference type="EMBL" id="QHW31479.1"/>
    </source>
</evidence>
<accession>A0A6C0NZ45</accession>
<evidence type="ECO:0000313" key="2">
    <source>
        <dbReference type="Proteomes" id="UP000479114"/>
    </source>
</evidence>
<keyword evidence="2" id="KW-1185">Reference proteome</keyword>
<reference evidence="1 2" key="1">
    <citation type="submission" date="2020-02" db="EMBL/GenBank/DDBJ databases">
        <title>Paenibacillus sp. nov., isolated from rhizosphere soil of tomato.</title>
        <authorList>
            <person name="Weon H.-Y."/>
            <person name="Lee S.A."/>
        </authorList>
    </citation>
    <scope>NUCLEOTIDE SEQUENCE [LARGE SCALE GENOMIC DNA]</scope>
    <source>
        <strain evidence="1 2">14171R-81</strain>
    </source>
</reference>
<protein>
    <submittedName>
        <fullName evidence="1">VCBS repeat-containing protein</fullName>
    </submittedName>
</protein>
<organism evidence="1 2">
    <name type="scientific">Paenibacillus rhizovicinus</name>
    <dbReference type="NCBI Taxonomy" id="2704463"/>
    <lineage>
        <taxon>Bacteria</taxon>
        <taxon>Bacillati</taxon>
        <taxon>Bacillota</taxon>
        <taxon>Bacilli</taxon>
        <taxon>Bacillales</taxon>
        <taxon>Paenibacillaceae</taxon>
        <taxon>Paenibacillus</taxon>
    </lineage>
</organism>